<dbReference type="InterPro" id="IPR025669">
    <property type="entry name" value="AAA_dom"/>
</dbReference>
<dbReference type="Pfam" id="PF13614">
    <property type="entry name" value="AAA_31"/>
    <property type="match status" value="1"/>
</dbReference>
<keyword evidence="3" id="KW-1185">Reference proteome</keyword>
<dbReference type="GO" id="GO:0005524">
    <property type="term" value="F:ATP binding"/>
    <property type="evidence" value="ECO:0007669"/>
    <property type="project" value="UniProtKB-KW"/>
</dbReference>
<dbReference type="Proteomes" id="UP000218418">
    <property type="component" value="Chromosome"/>
</dbReference>
<dbReference type="AlphaFoldDB" id="A0A1Z4LJJ2"/>
<dbReference type="OrthoDB" id="9775724at2"/>
<dbReference type="PANTHER" id="PTHR13696">
    <property type="entry name" value="P-LOOP CONTAINING NUCLEOSIDE TRIPHOSPHATE HYDROLASE"/>
    <property type="match status" value="1"/>
</dbReference>
<gene>
    <name evidence="2" type="ORF">NIES267_07440</name>
</gene>
<dbReference type="SUPFAM" id="SSF52540">
    <property type="entry name" value="P-loop containing nucleoside triphosphate hydrolases"/>
    <property type="match status" value="1"/>
</dbReference>
<accession>A0A1Z4LJJ2</accession>
<protein>
    <submittedName>
        <fullName evidence="2">Cobyrinic acid a,c-diamide synthase</fullName>
    </submittedName>
</protein>
<name>A0A1Z4LJJ2_9CYAN</name>
<proteinExistence type="predicted"/>
<organism evidence="2 3">
    <name type="scientific">Calothrix parasitica NIES-267</name>
    <dbReference type="NCBI Taxonomy" id="1973488"/>
    <lineage>
        <taxon>Bacteria</taxon>
        <taxon>Bacillati</taxon>
        <taxon>Cyanobacteriota</taxon>
        <taxon>Cyanophyceae</taxon>
        <taxon>Nostocales</taxon>
        <taxon>Calotrichaceae</taxon>
        <taxon>Calothrix</taxon>
    </lineage>
</organism>
<evidence type="ECO:0000313" key="3">
    <source>
        <dbReference type="Proteomes" id="UP000218418"/>
    </source>
</evidence>
<evidence type="ECO:0000259" key="1">
    <source>
        <dbReference type="Pfam" id="PF13614"/>
    </source>
</evidence>
<dbReference type="InterPro" id="IPR050678">
    <property type="entry name" value="DNA_Partitioning_ATPase"/>
</dbReference>
<feature type="domain" description="AAA" evidence="1">
    <location>
        <begin position="2"/>
        <end position="178"/>
    </location>
</feature>
<dbReference type="PANTHER" id="PTHR13696:SF99">
    <property type="entry name" value="COBYRINIC ACID AC-DIAMIDE SYNTHASE"/>
    <property type="match status" value="1"/>
</dbReference>
<sequence>MSKIISIHSFRGGTGKSNVTANLATILARSGCRVGIVDTDIQSPGIHVPFGLDDTKINHTLNDYLWGRCSIDAATHDVSYVFTGSKKGWFNRNQSKGKIFLIPSSIKTGEISKILREGYDARLLNDGFRNLIKHLKLDYLFIDTHPGINEETLLSVILSDVLLVILRPDKQDYQGTAVTVDVARKLEVPKMLLIVNKALSSLNQQSLQQQIQTSYKVPVAGILPVCEEMFHLASSDIFCLRYPEHPWTKTVEQISRCLVDRKTGNKMYSLGKMRV</sequence>
<dbReference type="EMBL" id="AP018227">
    <property type="protein sequence ID" value="BAY81268.1"/>
    <property type="molecule type" value="Genomic_DNA"/>
</dbReference>
<dbReference type="InterPro" id="IPR027417">
    <property type="entry name" value="P-loop_NTPase"/>
</dbReference>
<dbReference type="Gene3D" id="3.40.50.300">
    <property type="entry name" value="P-loop containing nucleotide triphosphate hydrolases"/>
    <property type="match status" value="1"/>
</dbReference>
<evidence type="ECO:0000313" key="2">
    <source>
        <dbReference type="EMBL" id="BAY81268.1"/>
    </source>
</evidence>
<reference evidence="2 3" key="1">
    <citation type="submission" date="2017-06" db="EMBL/GenBank/DDBJ databases">
        <title>Genome sequencing of cyanobaciteial culture collection at National Institute for Environmental Studies (NIES).</title>
        <authorList>
            <person name="Hirose Y."/>
            <person name="Shimura Y."/>
            <person name="Fujisawa T."/>
            <person name="Nakamura Y."/>
            <person name="Kawachi M."/>
        </authorList>
    </citation>
    <scope>NUCLEOTIDE SEQUENCE [LARGE SCALE GENOMIC DNA]</scope>
    <source>
        <strain evidence="2 3">NIES-267</strain>
    </source>
</reference>